<dbReference type="PANTHER" id="PTHR19143">
    <property type="entry name" value="FIBRINOGEN/TENASCIN/ANGIOPOEITIN"/>
    <property type="match status" value="1"/>
</dbReference>
<dbReference type="CDD" id="cd00087">
    <property type="entry name" value="FReD"/>
    <property type="match status" value="1"/>
</dbReference>
<dbReference type="InterPro" id="IPR002181">
    <property type="entry name" value="Fibrinogen_a/b/g_C_dom"/>
</dbReference>
<dbReference type="SUPFAM" id="SSF56496">
    <property type="entry name" value="Fibrinogen C-terminal domain-like"/>
    <property type="match status" value="1"/>
</dbReference>
<dbReference type="AlphaFoldDB" id="A0A210Q762"/>
<proteinExistence type="predicted"/>
<comment type="caution">
    <text evidence="3">The sequence shown here is derived from an EMBL/GenBank/DDBJ whole genome shotgun (WGS) entry which is preliminary data.</text>
</comment>
<evidence type="ECO:0000313" key="4">
    <source>
        <dbReference type="Proteomes" id="UP000242188"/>
    </source>
</evidence>
<keyword evidence="1" id="KW-1015">Disulfide bond</keyword>
<accession>A0A210Q762</accession>
<organism evidence="3 4">
    <name type="scientific">Mizuhopecten yessoensis</name>
    <name type="common">Japanese scallop</name>
    <name type="synonym">Patinopecten yessoensis</name>
    <dbReference type="NCBI Taxonomy" id="6573"/>
    <lineage>
        <taxon>Eukaryota</taxon>
        <taxon>Metazoa</taxon>
        <taxon>Spiralia</taxon>
        <taxon>Lophotrochozoa</taxon>
        <taxon>Mollusca</taxon>
        <taxon>Bivalvia</taxon>
        <taxon>Autobranchia</taxon>
        <taxon>Pteriomorphia</taxon>
        <taxon>Pectinida</taxon>
        <taxon>Pectinoidea</taxon>
        <taxon>Pectinidae</taxon>
        <taxon>Mizuhopecten</taxon>
    </lineage>
</organism>
<name>A0A210Q762_MIZYE</name>
<dbReference type="InterPro" id="IPR036056">
    <property type="entry name" value="Fibrinogen-like_C"/>
</dbReference>
<dbReference type="PROSITE" id="PS51406">
    <property type="entry name" value="FIBRINOGEN_C_2"/>
    <property type="match status" value="1"/>
</dbReference>
<dbReference type="Gene3D" id="3.90.215.10">
    <property type="entry name" value="Gamma Fibrinogen, chain A, domain 1"/>
    <property type="match status" value="1"/>
</dbReference>
<dbReference type="Proteomes" id="UP000242188">
    <property type="component" value="Unassembled WGS sequence"/>
</dbReference>
<dbReference type="PROSITE" id="PS00514">
    <property type="entry name" value="FIBRINOGEN_C_1"/>
    <property type="match status" value="1"/>
</dbReference>
<evidence type="ECO:0000313" key="3">
    <source>
        <dbReference type="EMBL" id="OWF44561.1"/>
    </source>
</evidence>
<dbReference type="Pfam" id="PF00147">
    <property type="entry name" value="Fibrinogen_C"/>
    <property type="match status" value="1"/>
</dbReference>
<evidence type="ECO:0000256" key="1">
    <source>
        <dbReference type="ARBA" id="ARBA00023157"/>
    </source>
</evidence>
<evidence type="ECO:0000259" key="2">
    <source>
        <dbReference type="PROSITE" id="PS51406"/>
    </source>
</evidence>
<dbReference type="InterPro" id="IPR020837">
    <property type="entry name" value="Fibrinogen_CS"/>
</dbReference>
<dbReference type="SMART" id="SM00186">
    <property type="entry name" value="FBG"/>
    <property type="match status" value="1"/>
</dbReference>
<reference evidence="3 4" key="1">
    <citation type="journal article" date="2017" name="Nat. Ecol. Evol.">
        <title>Scallop genome provides insights into evolution of bilaterian karyotype and development.</title>
        <authorList>
            <person name="Wang S."/>
            <person name="Zhang J."/>
            <person name="Jiao W."/>
            <person name="Li J."/>
            <person name="Xun X."/>
            <person name="Sun Y."/>
            <person name="Guo X."/>
            <person name="Huan P."/>
            <person name="Dong B."/>
            <person name="Zhang L."/>
            <person name="Hu X."/>
            <person name="Sun X."/>
            <person name="Wang J."/>
            <person name="Zhao C."/>
            <person name="Wang Y."/>
            <person name="Wang D."/>
            <person name="Huang X."/>
            <person name="Wang R."/>
            <person name="Lv J."/>
            <person name="Li Y."/>
            <person name="Zhang Z."/>
            <person name="Liu B."/>
            <person name="Lu W."/>
            <person name="Hui Y."/>
            <person name="Liang J."/>
            <person name="Zhou Z."/>
            <person name="Hou R."/>
            <person name="Li X."/>
            <person name="Liu Y."/>
            <person name="Li H."/>
            <person name="Ning X."/>
            <person name="Lin Y."/>
            <person name="Zhao L."/>
            <person name="Xing Q."/>
            <person name="Dou J."/>
            <person name="Li Y."/>
            <person name="Mao J."/>
            <person name="Guo H."/>
            <person name="Dou H."/>
            <person name="Li T."/>
            <person name="Mu C."/>
            <person name="Jiang W."/>
            <person name="Fu Q."/>
            <person name="Fu X."/>
            <person name="Miao Y."/>
            <person name="Liu J."/>
            <person name="Yu Q."/>
            <person name="Li R."/>
            <person name="Liao H."/>
            <person name="Li X."/>
            <person name="Kong Y."/>
            <person name="Jiang Z."/>
            <person name="Chourrout D."/>
            <person name="Li R."/>
            <person name="Bao Z."/>
        </authorList>
    </citation>
    <scope>NUCLEOTIDE SEQUENCE [LARGE SCALE GENOMIC DNA]</scope>
    <source>
        <strain evidence="3 4">PY_sf001</strain>
    </source>
</reference>
<dbReference type="GO" id="GO:0005615">
    <property type="term" value="C:extracellular space"/>
    <property type="evidence" value="ECO:0007669"/>
    <property type="project" value="TreeGrafter"/>
</dbReference>
<sequence>MSYQKNEAGTTNNTAGYTLEDVMDSTPTRLTCASVCSIQDCDENAGSQSAVYTLAIPPVTVFYAYCDMETLNGGWLVIQNRFDGSQEFFNFWIEFKTGFGDPSGEYWLGNEKMYLLTSAQTYELYIEMEDVDGDTRYVRYSSFALSSESNGYRLSVSGFSGNVTDSMAYNNGQRFTTKDRDQDMRPSANCANVFRGSWWYRSCHHSNLNGFYDPVPGDNPKTMCWKNFTGTVKFTSLRKFRMLIRPVTWCTKSR</sequence>
<protein>
    <submittedName>
        <fullName evidence="3">Microfibril-associated glycoprotein 4</fullName>
    </submittedName>
</protein>
<gene>
    <name evidence="3" type="ORF">KP79_PYT04432</name>
</gene>
<dbReference type="InterPro" id="IPR014716">
    <property type="entry name" value="Fibrinogen_a/b/g_C_1"/>
</dbReference>
<feature type="domain" description="Fibrinogen C-terminal" evidence="2">
    <location>
        <begin position="32"/>
        <end position="248"/>
    </location>
</feature>
<dbReference type="OrthoDB" id="6273946at2759"/>
<keyword evidence="4" id="KW-1185">Reference proteome</keyword>
<dbReference type="EMBL" id="NEDP02004752">
    <property type="protein sequence ID" value="OWF44561.1"/>
    <property type="molecule type" value="Genomic_DNA"/>
</dbReference>
<dbReference type="InterPro" id="IPR050373">
    <property type="entry name" value="Fibrinogen_C-term_domain"/>
</dbReference>